<sequence length="370" mass="41783">MSQESNKVLELPILKHFEKNEITFNPQNWRKGEKGLGAVVGVVLIGTIAWGLYAYILPIVFTWIGNVLGAIAVAVLVIGFFILLPVFIKGMKRLARALHKMLIKYDPFGELEDQKQKMINNRAEFKQAKAKIKAIKSTMEAESMKAEKESKDYQEKVLTLQSRAETTKNKMQELERKLGEAAAKDSDEYVELQTNIMKTLSEAQRVSHLLNQSTGLVRKYGSRAHVIGKLDRKLNMVDTAMEIKIADFEVSIDMLKKEYAFAEASKRATEQAKSAMLFTKGWELEYALDVVTNTIALDLATTKENLLDLDTLTSQYSTDSDELYAKLDKLADQIKTDNYAVPDAKKYSNPNYKLSPEDKIESKGFGDIFN</sequence>
<keyword evidence="2" id="KW-1133">Transmembrane helix</keyword>
<evidence type="ECO:0000313" key="4">
    <source>
        <dbReference type="Proteomes" id="UP000278351"/>
    </source>
</evidence>
<dbReference type="AlphaFoldDB" id="A0A3N4QBS5"/>
<accession>A0A3N4QBS5</accession>
<dbReference type="OrthoDB" id="1156242at2"/>
<evidence type="ECO:0000256" key="1">
    <source>
        <dbReference type="SAM" id="Coils"/>
    </source>
</evidence>
<name>A0A3N4QBS5_9BACT</name>
<gene>
    <name evidence="3" type="ORF">EGT74_07880</name>
</gene>
<dbReference type="RefSeq" id="WP_123845945.1">
    <property type="nucleotide sequence ID" value="NZ_RPDH01000001.1"/>
</dbReference>
<protein>
    <submittedName>
        <fullName evidence="3">Uncharacterized protein</fullName>
    </submittedName>
</protein>
<comment type="caution">
    <text evidence="3">The sequence shown here is derived from an EMBL/GenBank/DDBJ whole genome shotgun (WGS) entry which is preliminary data.</text>
</comment>
<keyword evidence="1" id="KW-0175">Coiled coil</keyword>
<feature type="coiled-coil region" evidence="1">
    <location>
        <begin position="108"/>
        <end position="184"/>
    </location>
</feature>
<evidence type="ECO:0000256" key="2">
    <source>
        <dbReference type="SAM" id="Phobius"/>
    </source>
</evidence>
<reference evidence="3 4" key="1">
    <citation type="submission" date="2018-11" db="EMBL/GenBank/DDBJ databases">
        <title>Chitinophaga lutea sp.nov., isolate from arsenic contaminated soil.</title>
        <authorList>
            <person name="Zong Y."/>
        </authorList>
    </citation>
    <scope>NUCLEOTIDE SEQUENCE [LARGE SCALE GENOMIC DNA]</scope>
    <source>
        <strain evidence="3 4">ZY74</strain>
    </source>
</reference>
<feature type="transmembrane region" description="Helical" evidence="2">
    <location>
        <begin position="63"/>
        <end position="88"/>
    </location>
</feature>
<proteinExistence type="predicted"/>
<feature type="transmembrane region" description="Helical" evidence="2">
    <location>
        <begin position="36"/>
        <end position="57"/>
    </location>
</feature>
<keyword evidence="4" id="KW-1185">Reference proteome</keyword>
<dbReference type="EMBL" id="RPDH01000001">
    <property type="protein sequence ID" value="RPE13427.1"/>
    <property type="molecule type" value="Genomic_DNA"/>
</dbReference>
<keyword evidence="2" id="KW-0812">Transmembrane</keyword>
<evidence type="ECO:0000313" key="3">
    <source>
        <dbReference type="EMBL" id="RPE13427.1"/>
    </source>
</evidence>
<organism evidence="3 4">
    <name type="scientific">Chitinophaga lutea</name>
    <dbReference type="NCBI Taxonomy" id="2488634"/>
    <lineage>
        <taxon>Bacteria</taxon>
        <taxon>Pseudomonadati</taxon>
        <taxon>Bacteroidota</taxon>
        <taxon>Chitinophagia</taxon>
        <taxon>Chitinophagales</taxon>
        <taxon>Chitinophagaceae</taxon>
        <taxon>Chitinophaga</taxon>
    </lineage>
</organism>
<dbReference type="Proteomes" id="UP000278351">
    <property type="component" value="Unassembled WGS sequence"/>
</dbReference>
<keyword evidence="2" id="KW-0472">Membrane</keyword>